<evidence type="ECO:0000256" key="1">
    <source>
        <dbReference type="SAM" id="MobiDB-lite"/>
    </source>
</evidence>
<protein>
    <submittedName>
        <fullName evidence="3">Uncharacterized protein</fullName>
    </submittedName>
</protein>
<dbReference type="OrthoDB" id="272139at2759"/>
<feature type="transmembrane region" description="Helical" evidence="2">
    <location>
        <begin position="611"/>
        <end position="632"/>
    </location>
</feature>
<dbReference type="InterPro" id="IPR017850">
    <property type="entry name" value="Alkaline_phosphatase_core_sf"/>
</dbReference>
<reference evidence="3 4" key="1">
    <citation type="submission" date="2017-12" db="EMBL/GenBank/DDBJ databases">
        <authorList>
            <person name="Pombert J.-F."/>
            <person name="Haag K.L."/>
            <person name="Ebert D."/>
        </authorList>
    </citation>
    <scope>NUCLEOTIDE SEQUENCE [LARGE SCALE GENOMIC DNA]</scope>
    <source>
        <strain evidence="3">IL-G-3</strain>
    </source>
</reference>
<proteinExistence type="predicted"/>
<feature type="transmembrane region" description="Helical" evidence="2">
    <location>
        <begin position="588"/>
        <end position="605"/>
    </location>
</feature>
<keyword evidence="4" id="KW-1185">Reference proteome</keyword>
<accession>A0A4Q9LWY1</accession>
<dbReference type="GO" id="GO:0005789">
    <property type="term" value="C:endoplasmic reticulum membrane"/>
    <property type="evidence" value="ECO:0007669"/>
    <property type="project" value="TreeGrafter"/>
</dbReference>
<dbReference type="VEuPathDB" id="MicrosporidiaDB:CWI38_0864p0010"/>
<dbReference type="Gene3D" id="3.40.720.10">
    <property type="entry name" value="Alkaline Phosphatase, subunit A"/>
    <property type="match status" value="1"/>
</dbReference>
<evidence type="ECO:0000313" key="3">
    <source>
        <dbReference type="EMBL" id="TBU12180.1"/>
    </source>
</evidence>
<dbReference type="SUPFAM" id="SSF53649">
    <property type="entry name" value="Alkaline phosphatase-like"/>
    <property type="match status" value="1"/>
</dbReference>
<feature type="transmembrane region" description="Helical" evidence="2">
    <location>
        <begin position="551"/>
        <end position="576"/>
    </location>
</feature>
<feature type="region of interest" description="Disordered" evidence="1">
    <location>
        <begin position="324"/>
        <end position="365"/>
    </location>
</feature>
<feature type="transmembrane region" description="Helical" evidence="2">
    <location>
        <begin position="1103"/>
        <end position="1123"/>
    </location>
</feature>
<sequence length="1156" mass="133186">MIHKYQISILNILSIYFFLSGLFKMVTPPNLFSSGELTQKKYEKTIFIILDALRIDAVLSTTNLSPYHNKLNFLNSIKNKYVAMSISGLPTSTSVRIESIATGIPSNFLKGTNTFIHAQSNHDSLIYQLINSNRTHAFFGDSTWKDIFPNINDVHILPPYNHSPDFTPEKKVIDSFLNSINNFDFIIGHFVFLDHYGHLFGIKGAQIPSSEEYKWFSNSSQQNDTNTNPSQNKDNNESTSNSPDNNYITNILLEYDALIKNVYNKMANDTLLVILSDHGVNEDGSHGSSTPQELASVAIFINKNEEPIDLREVIDNTNEKIFANKSKSNSDNKSENIKSDNIKSNNINSDNKTEDINSDNIKSNNTDNTKNNIFKELIDLRQENLKKLYPFGTEWIGYTGDKLINIIHQSDILPTVCTLSGLPVPYHSYGSLICELVGCKKNVYENIVRQKINVYNSLKGVNDKSKAESIKGVNDKSKVRSIKGVNDNSIEEGVNKLTEKQKGVSNSTNKQHPLNNTPHKQHPFNNSTLYDLDIQGVNILNYILTDILYNYYAGISYIKISISFILITLSIILQLLRGVNNYLNTKGVLLLITIIMVSHSVHSFIHEDIFYGFLFLIFNFCYKNILVFYIYLRIGKYPQHSDDRIWIFRLRKWEKINFESIFYIFLFFIVNEYCKSKESKESKKSKKSKEICQCVTFYKKITNNNITGDSLSNCYNKGCYLHKNGIRNKTLNKVFDIEYVNTHKEYYKGGVSTFNKEYDKGGVSTLKPDTSKQDINTPNLNTRKDYFKTLNDEFDKYNTKTYNLNSCNDSFNTHNLNSCNDSFNTPNLSTGKQLTNTHNLSTSKQLTNTLYYMVCGLKGVLSNIDLILAIIRGVGVKCIEDKTFRISYYITGGVSTLPGMIFKPLDYIFMRYIITNAYISYDPFTFYVLMGMAIYFNGMNYSLTSVNYNVVYLFSDEVEWIFAVIIFIVYFFYSKYLVYKKYLLRYRDRLEGGVNDKSEVVWGVRDKDMLEGVSEESHKQQGVSKEYDKQQGVNNEYNKQQDVNKEYDKQQGVSKITNEQHPFSNSTNKQHPFSTSTNNFFSNTEDIYNASNYKKNNNNLHWLDSYMLISTFSLLVVMIVTYWVYGTMIFYFFFAGRCFIFCFYFLIENVLYSILV</sequence>
<keyword evidence="2" id="KW-0812">Transmembrane</keyword>
<dbReference type="EMBL" id="PITK01000864">
    <property type="protein sequence ID" value="TBU12180.1"/>
    <property type="molecule type" value="Genomic_DNA"/>
</dbReference>
<dbReference type="STRING" id="1176355.A0A4Q9LWY1"/>
<comment type="caution">
    <text evidence="3">The sequence shown here is derived from an EMBL/GenBank/DDBJ whole genome shotgun (WGS) entry which is preliminary data.</text>
</comment>
<feature type="transmembrane region" description="Helical" evidence="2">
    <location>
        <begin position="1129"/>
        <end position="1147"/>
    </location>
</feature>
<dbReference type="Proteomes" id="UP000292282">
    <property type="component" value="Unassembled WGS sequence"/>
</dbReference>
<dbReference type="PANTHER" id="PTHR23071">
    <property type="entry name" value="PHOSPHATIDYLINOSITOL GLYCAN"/>
    <property type="match status" value="1"/>
</dbReference>
<feature type="region of interest" description="Disordered" evidence="1">
    <location>
        <begin position="498"/>
        <end position="522"/>
    </location>
</feature>
<dbReference type="GO" id="GO:0006506">
    <property type="term" value="P:GPI anchor biosynthetic process"/>
    <property type="evidence" value="ECO:0007669"/>
    <property type="project" value="InterPro"/>
</dbReference>
<feature type="transmembrane region" description="Helical" evidence="2">
    <location>
        <begin position="7"/>
        <end position="26"/>
    </location>
</feature>
<dbReference type="AlphaFoldDB" id="A0A4Q9LWY1"/>
<feature type="transmembrane region" description="Helical" evidence="2">
    <location>
        <begin position="958"/>
        <end position="979"/>
    </location>
</feature>
<feature type="compositionally biased region" description="Low complexity" evidence="1">
    <location>
        <begin position="217"/>
        <end position="232"/>
    </location>
</feature>
<evidence type="ECO:0000313" key="4">
    <source>
        <dbReference type="Proteomes" id="UP000292282"/>
    </source>
</evidence>
<name>A0A4Q9LWY1_9MICR</name>
<organism evidence="3 4">
    <name type="scientific">Hamiltosporidium tvaerminnensis</name>
    <dbReference type="NCBI Taxonomy" id="1176355"/>
    <lineage>
        <taxon>Eukaryota</taxon>
        <taxon>Fungi</taxon>
        <taxon>Fungi incertae sedis</taxon>
        <taxon>Microsporidia</taxon>
        <taxon>Dubosqiidae</taxon>
        <taxon>Hamiltosporidium</taxon>
    </lineage>
</organism>
<dbReference type="InterPro" id="IPR039524">
    <property type="entry name" value="PIGO/GPI13"/>
</dbReference>
<feature type="compositionally biased region" description="Basic and acidic residues" evidence="1">
    <location>
        <begin position="328"/>
        <end position="341"/>
    </location>
</feature>
<dbReference type="GO" id="GO:0051377">
    <property type="term" value="F:mannose-ethanolamine phosphotransferase activity"/>
    <property type="evidence" value="ECO:0007669"/>
    <property type="project" value="TreeGrafter"/>
</dbReference>
<feature type="transmembrane region" description="Helical" evidence="2">
    <location>
        <begin position="886"/>
        <end position="905"/>
    </location>
</feature>
<keyword evidence="2" id="KW-0472">Membrane</keyword>
<feature type="compositionally biased region" description="Polar residues" evidence="1">
    <location>
        <begin position="503"/>
        <end position="522"/>
    </location>
</feature>
<evidence type="ECO:0000256" key="2">
    <source>
        <dbReference type="SAM" id="Phobius"/>
    </source>
</evidence>
<gene>
    <name evidence="3" type="ORF">CWI38_0864p0010</name>
</gene>
<keyword evidence="2" id="KW-1133">Transmembrane helix</keyword>
<dbReference type="PANTHER" id="PTHR23071:SF1">
    <property type="entry name" value="GPI ETHANOLAMINE PHOSPHATE TRANSFERASE 3"/>
    <property type="match status" value="1"/>
</dbReference>
<feature type="region of interest" description="Disordered" evidence="1">
    <location>
        <begin position="216"/>
        <end position="245"/>
    </location>
</feature>
<feature type="transmembrane region" description="Helical" evidence="2">
    <location>
        <begin position="917"/>
        <end position="938"/>
    </location>
</feature>